<evidence type="ECO:0000256" key="1">
    <source>
        <dbReference type="ARBA" id="ARBA00022491"/>
    </source>
</evidence>
<dbReference type="Pfam" id="PF13673">
    <property type="entry name" value="Acetyltransf_10"/>
    <property type="match status" value="1"/>
</dbReference>
<dbReference type="AlphaFoldDB" id="A0A316GW01"/>
<name>A0A316GW01_9SPHI</name>
<dbReference type="GO" id="GO:0005840">
    <property type="term" value="C:ribosome"/>
    <property type="evidence" value="ECO:0007669"/>
    <property type="project" value="UniProtKB-KW"/>
</dbReference>
<dbReference type="PANTHER" id="PTHR36449">
    <property type="entry name" value="ACETYLTRANSFERASE-RELATED"/>
    <property type="match status" value="1"/>
</dbReference>
<dbReference type="EMBL" id="QGHA01000017">
    <property type="protein sequence ID" value="PWK68261.1"/>
    <property type="molecule type" value="Genomic_DNA"/>
</dbReference>
<evidence type="ECO:0000313" key="8">
    <source>
        <dbReference type="Proteomes" id="UP000245678"/>
    </source>
</evidence>
<feature type="domain" description="N-acetyltransferase" evidence="6">
    <location>
        <begin position="9"/>
        <end position="175"/>
    </location>
</feature>
<dbReference type="InterPro" id="IPR016181">
    <property type="entry name" value="Acyl_CoA_acyltransferase"/>
</dbReference>
<keyword evidence="7" id="KW-0687">Ribonucleoprotein</keyword>
<dbReference type="SUPFAM" id="SSF55729">
    <property type="entry name" value="Acyl-CoA N-acyltransferases (Nat)"/>
    <property type="match status" value="1"/>
</dbReference>
<dbReference type="Gene3D" id="3.40.630.30">
    <property type="match status" value="1"/>
</dbReference>
<evidence type="ECO:0000256" key="4">
    <source>
        <dbReference type="ARBA" id="ARBA00023315"/>
    </source>
</evidence>
<dbReference type="PANTHER" id="PTHR36449:SF1">
    <property type="entry name" value="ACETYLTRANSFERASE"/>
    <property type="match status" value="1"/>
</dbReference>
<gene>
    <name evidence="7" type="ORF">LX99_04785</name>
</gene>
<sequence>MPNIPPGQERLIRLTPDHAIKPFDCDDQDLNDFLLLESKNFSNQLLAVTYILENDRETIAFFSLLNDKITIKDSSNAGIWSFLRDIFPFSNEMKSYPAVKIGRLAVNKSHKLTGIGTSIISFLIDSFLTKNKTGCRFITVDAYNQSLDFYHKNGFSFLTEKDENTDTRLMFLDLFPYQSIISDSVDL</sequence>
<keyword evidence="2" id="KW-1277">Toxin-antitoxin system</keyword>
<dbReference type="GO" id="GO:0016747">
    <property type="term" value="F:acyltransferase activity, transferring groups other than amino-acyl groups"/>
    <property type="evidence" value="ECO:0007669"/>
    <property type="project" value="InterPro"/>
</dbReference>
<dbReference type="RefSeq" id="WP_109610499.1">
    <property type="nucleotide sequence ID" value="NZ_QGHA01000017.1"/>
</dbReference>
<accession>A0A316GW01</accession>
<keyword evidence="7" id="KW-0689">Ribosomal protein</keyword>
<reference evidence="7 8" key="1">
    <citation type="submission" date="2018-05" db="EMBL/GenBank/DDBJ databases">
        <title>Genomic Encyclopedia of Archaeal and Bacterial Type Strains, Phase II (KMG-II): from individual species to whole genera.</title>
        <authorList>
            <person name="Goeker M."/>
        </authorList>
    </citation>
    <scope>NUCLEOTIDE SEQUENCE [LARGE SCALE GENOMIC DNA]</scope>
    <source>
        <strain evidence="7 8">DSM 19975</strain>
    </source>
</reference>
<evidence type="ECO:0000259" key="6">
    <source>
        <dbReference type="PROSITE" id="PS51186"/>
    </source>
</evidence>
<keyword evidence="3" id="KW-0808">Transferase</keyword>
<comment type="caution">
    <text evidence="7">The sequence shown here is derived from an EMBL/GenBank/DDBJ whole genome shotgun (WGS) entry which is preliminary data.</text>
</comment>
<evidence type="ECO:0000313" key="7">
    <source>
        <dbReference type="EMBL" id="PWK68261.1"/>
    </source>
</evidence>
<comment type="catalytic activity">
    <reaction evidence="5">
        <text>glycyl-tRNA(Gly) + acetyl-CoA = N-acetylglycyl-tRNA(Gly) + CoA + H(+)</text>
        <dbReference type="Rhea" id="RHEA:81867"/>
        <dbReference type="Rhea" id="RHEA-COMP:9683"/>
        <dbReference type="Rhea" id="RHEA-COMP:19766"/>
        <dbReference type="ChEBI" id="CHEBI:15378"/>
        <dbReference type="ChEBI" id="CHEBI:57287"/>
        <dbReference type="ChEBI" id="CHEBI:57288"/>
        <dbReference type="ChEBI" id="CHEBI:78522"/>
        <dbReference type="ChEBI" id="CHEBI:232036"/>
    </reaction>
</comment>
<evidence type="ECO:0000256" key="2">
    <source>
        <dbReference type="ARBA" id="ARBA00022649"/>
    </source>
</evidence>
<keyword evidence="8" id="KW-1185">Reference proteome</keyword>
<dbReference type="PROSITE" id="PS51186">
    <property type="entry name" value="GNAT"/>
    <property type="match status" value="1"/>
</dbReference>
<dbReference type="Proteomes" id="UP000245678">
    <property type="component" value="Unassembled WGS sequence"/>
</dbReference>
<evidence type="ECO:0000256" key="3">
    <source>
        <dbReference type="ARBA" id="ARBA00022679"/>
    </source>
</evidence>
<proteinExistence type="predicted"/>
<protein>
    <submittedName>
        <fullName evidence="7">Ribosomal protein S18 acetylase RimI-like enzyme</fullName>
    </submittedName>
</protein>
<dbReference type="InterPro" id="IPR000182">
    <property type="entry name" value="GNAT_dom"/>
</dbReference>
<keyword evidence="4" id="KW-0012">Acyltransferase</keyword>
<keyword evidence="1" id="KW-0678">Repressor</keyword>
<organism evidence="7 8">
    <name type="scientific">Mucilaginibacter oryzae</name>
    <dbReference type="NCBI Taxonomy" id="468058"/>
    <lineage>
        <taxon>Bacteria</taxon>
        <taxon>Pseudomonadati</taxon>
        <taxon>Bacteroidota</taxon>
        <taxon>Sphingobacteriia</taxon>
        <taxon>Sphingobacteriales</taxon>
        <taxon>Sphingobacteriaceae</taxon>
        <taxon>Mucilaginibacter</taxon>
    </lineage>
</organism>
<evidence type="ECO:0000256" key="5">
    <source>
        <dbReference type="ARBA" id="ARBA00049880"/>
    </source>
</evidence>